<evidence type="ECO:0000256" key="14">
    <source>
        <dbReference type="PROSITE-ProRule" id="PRU00560"/>
    </source>
</evidence>
<evidence type="ECO:0000256" key="1">
    <source>
        <dbReference type="ARBA" id="ARBA00022722"/>
    </source>
</evidence>
<dbReference type="RefSeq" id="WP_249284330.1">
    <property type="nucleotide sequence ID" value="NZ_JACRSO010000001.1"/>
</dbReference>
<proteinExistence type="predicted"/>
<keyword evidence="7 14" id="KW-0067">ATP-binding</keyword>
<keyword evidence="6" id="KW-0269">Exonuclease</keyword>
<dbReference type="InterPro" id="IPR014017">
    <property type="entry name" value="DNA_helicase_UvrD-like_C"/>
</dbReference>
<evidence type="ECO:0000256" key="7">
    <source>
        <dbReference type="ARBA" id="ARBA00022840"/>
    </source>
</evidence>
<keyword evidence="1" id="KW-0540">Nuclease</keyword>
<evidence type="ECO:0000313" key="17">
    <source>
        <dbReference type="EMBL" id="MBC8528300.1"/>
    </source>
</evidence>
<evidence type="ECO:0000256" key="5">
    <source>
        <dbReference type="ARBA" id="ARBA00022806"/>
    </source>
</evidence>
<dbReference type="SUPFAM" id="SSF52540">
    <property type="entry name" value="P-loop containing nucleoside triphosphate hydrolases"/>
    <property type="match status" value="1"/>
</dbReference>
<dbReference type="InterPro" id="IPR014016">
    <property type="entry name" value="UvrD-like_ATP-bd"/>
</dbReference>
<dbReference type="GO" id="GO:0005524">
    <property type="term" value="F:ATP binding"/>
    <property type="evidence" value="ECO:0007669"/>
    <property type="project" value="UniProtKB-UniRule"/>
</dbReference>
<evidence type="ECO:0000256" key="13">
    <source>
        <dbReference type="ARBA" id="ARBA00048988"/>
    </source>
</evidence>
<dbReference type="Gene3D" id="3.90.320.10">
    <property type="match status" value="1"/>
</dbReference>
<dbReference type="Pfam" id="PF00580">
    <property type="entry name" value="UvrD-helicase"/>
    <property type="match status" value="1"/>
</dbReference>
<dbReference type="InterPro" id="IPR027417">
    <property type="entry name" value="P-loop_NTPase"/>
</dbReference>
<evidence type="ECO:0000256" key="11">
    <source>
        <dbReference type="ARBA" id="ARBA00034617"/>
    </source>
</evidence>
<dbReference type="Proteomes" id="UP000654279">
    <property type="component" value="Unassembled WGS sequence"/>
</dbReference>
<reference evidence="17" key="1">
    <citation type="submission" date="2020-08" db="EMBL/GenBank/DDBJ databases">
        <title>Genome public.</title>
        <authorList>
            <person name="Liu C."/>
            <person name="Sun Q."/>
        </authorList>
    </citation>
    <scope>NUCLEOTIDE SEQUENCE</scope>
    <source>
        <strain evidence="17">NSJ-44</strain>
    </source>
</reference>
<keyword evidence="4 14" id="KW-0378">Hydrolase</keyword>
<dbReference type="Pfam" id="PF12705">
    <property type="entry name" value="PDDEXK_1"/>
    <property type="match status" value="1"/>
</dbReference>
<comment type="catalytic activity">
    <reaction evidence="13">
        <text>ATP + H2O = ADP + phosphate + H(+)</text>
        <dbReference type="Rhea" id="RHEA:13065"/>
        <dbReference type="ChEBI" id="CHEBI:15377"/>
        <dbReference type="ChEBI" id="CHEBI:15378"/>
        <dbReference type="ChEBI" id="CHEBI:30616"/>
        <dbReference type="ChEBI" id="CHEBI:43474"/>
        <dbReference type="ChEBI" id="CHEBI:456216"/>
        <dbReference type="EC" id="5.6.2.4"/>
    </reaction>
</comment>
<dbReference type="InterPro" id="IPR038726">
    <property type="entry name" value="PDDEXK_AddAB-type"/>
</dbReference>
<evidence type="ECO:0000256" key="4">
    <source>
        <dbReference type="ARBA" id="ARBA00022801"/>
    </source>
</evidence>
<dbReference type="InterPro" id="IPR011604">
    <property type="entry name" value="PDDEXK-like_dom_sf"/>
</dbReference>
<dbReference type="GO" id="GO:0003677">
    <property type="term" value="F:DNA binding"/>
    <property type="evidence" value="ECO:0007669"/>
    <property type="project" value="UniProtKB-KW"/>
</dbReference>
<protein>
    <recommendedName>
        <fullName evidence="12">DNA 3'-5' helicase</fullName>
        <ecNumber evidence="12">5.6.2.4</ecNumber>
    </recommendedName>
</protein>
<dbReference type="PROSITE" id="PS51217">
    <property type="entry name" value="UVRD_HELICASE_CTER"/>
    <property type="match status" value="1"/>
</dbReference>
<dbReference type="EMBL" id="JACRSO010000001">
    <property type="protein sequence ID" value="MBC8528300.1"/>
    <property type="molecule type" value="Genomic_DNA"/>
</dbReference>
<dbReference type="SUPFAM" id="SSF52980">
    <property type="entry name" value="Restriction endonuclease-like"/>
    <property type="match status" value="1"/>
</dbReference>
<evidence type="ECO:0000256" key="12">
    <source>
        <dbReference type="ARBA" id="ARBA00034808"/>
    </source>
</evidence>
<feature type="binding site" evidence="14">
    <location>
        <begin position="24"/>
        <end position="31"/>
    </location>
    <ligand>
        <name>ATP</name>
        <dbReference type="ChEBI" id="CHEBI:30616"/>
    </ligand>
</feature>
<keyword evidence="5 14" id="KW-0347">Helicase</keyword>
<keyword evidence="2 14" id="KW-0547">Nucleotide-binding</keyword>
<comment type="catalytic activity">
    <reaction evidence="11">
        <text>Couples ATP hydrolysis with the unwinding of duplex DNA by translocating in the 3'-5' direction.</text>
        <dbReference type="EC" id="5.6.2.4"/>
    </reaction>
</comment>
<dbReference type="GO" id="GO:0005829">
    <property type="term" value="C:cytosol"/>
    <property type="evidence" value="ECO:0007669"/>
    <property type="project" value="TreeGrafter"/>
</dbReference>
<comment type="caution">
    <text evidence="17">The sequence shown here is derived from an EMBL/GenBank/DDBJ whole genome shotgun (WGS) entry which is preliminary data.</text>
</comment>
<evidence type="ECO:0000256" key="9">
    <source>
        <dbReference type="ARBA" id="ARBA00023204"/>
    </source>
</evidence>
<keyword evidence="10" id="KW-0413">Isomerase</keyword>
<evidence type="ECO:0000259" key="15">
    <source>
        <dbReference type="PROSITE" id="PS51198"/>
    </source>
</evidence>
<gene>
    <name evidence="17" type="ORF">H8699_02450</name>
</gene>
<keyword evidence="8" id="KW-0238">DNA-binding</keyword>
<dbReference type="Gene3D" id="1.10.486.10">
    <property type="entry name" value="PCRA, domain 4"/>
    <property type="match status" value="1"/>
</dbReference>
<dbReference type="Pfam" id="PF13361">
    <property type="entry name" value="UvrD_C"/>
    <property type="match status" value="2"/>
</dbReference>
<evidence type="ECO:0000256" key="2">
    <source>
        <dbReference type="ARBA" id="ARBA00022741"/>
    </source>
</evidence>
<dbReference type="GO" id="GO:0004527">
    <property type="term" value="F:exonuclease activity"/>
    <property type="evidence" value="ECO:0007669"/>
    <property type="project" value="UniProtKB-KW"/>
</dbReference>
<dbReference type="Gene3D" id="3.40.50.300">
    <property type="entry name" value="P-loop containing nucleotide triphosphate hydrolases"/>
    <property type="match status" value="4"/>
</dbReference>
<sequence>MMPNWTPHQHTAIYDRGKSLLVSAAAGSGKTAVLVERIISLIREGEDLEHMLVVTFTNAAASEMRERVRDGLERALREEGENAHLLAQLEAIGRADISTIHRFCGELLRRYFHLVGIDPGFRILEQPEADLMAGEAVEAAFEEEYEQATTRFYNLLDSFSATGDDAPAREAVLRLYRFARSDPDPQGYLQRALENYSLKEADFAASPFGSELKSAAVEMLRGACSALWPCVEMSKAPGAPEKYAAYFETHYTLFVQTAEQLEQLDMAQGAALLAGLGFGRLPARRKGDDEALCEAIKKRRGAAQKLLAQAQKQLTPPEGGYTAGLERAGELAYELVYLTQSFAARYAQAKQERGVLDFSDLEHEALRCLRAGAAQECARQYAYIFVDEYQDSNLLQETLLSTFAREDNCFYVGDVKQSIYRFRLAEPGLFLEKYRRYAEGGPHQMRIDLNRNFRSRPEVLEAVNTVFERIMQEGPGGLNYGAAERLYPGREAVQPPIRAELHLLSPRKEMEGEPEALAEARQVQIEARAVAARVAALLGEEMPDGAGGTRRICPGDIAILLRTVHNQEKEFLDALSEAGVPAWSEGGAGLFEAPEVSAFLALLKCIDNRRQDVPLLSALRGPAGGFELEALCALRLRYPGTRYFFEACLEAANDAESGEEGQKMREFFARLDGWRARLHTMGLGDFMDYLIEDSGFMAGTLTLQDGARRLQNLRQIAGQARSYGAHMGNHLDGFLATCENLRTGGESAGAVLLPQGEQVVRVMSIHKSKGLEFPVAIVAGLGRRMNRRDTTAPLLMDRALGFGLRDYDAQKRLFGPTVIRRAIASRTGREAVREEMRVLYVAMTRARERLLLFGSTGGMEETLSRWRSAGDYAAQARQAKSLLDMVGPVALSPEGEAAFAVTCHREMEGFEVPAVAQSPLYEEPEADAAAKQVLRQLSWRYPYAQATGTPSKLTVSQVRFKEGAGEVRFAPQPRFMEGERQITPLQRGTLTHRMCQLMDLKRAHSLKDLEAQLQDFVARRFFSKEEAGAISLPWIWRFLQSDIGRRMAAAQVLHREIPFSLSIPARELFEETEHGEGVVVQGIIDACFLENGSWILLDYKTDYLPFGEMAAFKRRYGPQLDVYARALGTLTGKPVSKGYLYLLRSGDCIEMPLGTFLG</sequence>
<accession>A0A926D0X7</accession>
<dbReference type="InterPro" id="IPR011335">
    <property type="entry name" value="Restrct_endonuc-II-like"/>
</dbReference>
<feature type="domain" description="UvrD-like helicase C-terminal" evidence="16">
    <location>
        <begin position="483"/>
        <end position="770"/>
    </location>
</feature>
<evidence type="ECO:0000256" key="10">
    <source>
        <dbReference type="ARBA" id="ARBA00023235"/>
    </source>
</evidence>
<evidence type="ECO:0000313" key="18">
    <source>
        <dbReference type="Proteomes" id="UP000654279"/>
    </source>
</evidence>
<evidence type="ECO:0000256" key="8">
    <source>
        <dbReference type="ARBA" id="ARBA00023125"/>
    </source>
</evidence>
<keyword evidence="3" id="KW-0227">DNA damage</keyword>
<dbReference type="AlphaFoldDB" id="A0A926D0X7"/>
<organism evidence="17 18">
    <name type="scientific">Luoshenia tenuis</name>
    <dbReference type="NCBI Taxonomy" id="2763654"/>
    <lineage>
        <taxon>Bacteria</taxon>
        <taxon>Bacillati</taxon>
        <taxon>Bacillota</taxon>
        <taxon>Clostridia</taxon>
        <taxon>Christensenellales</taxon>
        <taxon>Christensenellaceae</taxon>
        <taxon>Luoshenia</taxon>
    </lineage>
</organism>
<dbReference type="PANTHER" id="PTHR11070">
    <property type="entry name" value="UVRD / RECB / PCRA DNA HELICASE FAMILY MEMBER"/>
    <property type="match status" value="1"/>
</dbReference>
<evidence type="ECO:0000256" key="6">
    <source>
        <dbReference type="ARBA" id="ARBA00022839"/>
    </source>
</evidence>
<dbReference type="PANTHER" id="PTHR11070:SF48">
    <property type="entry name" value="ATP-DEPENDENT HELICASE_NUCLEASE SUBUNIT A"/>
    <property type="match status" value="1"/>
</dbReference>
<name>A0A926D0X7_9FIRM</name>
<feature type="domain" description="UvrD-like helicase ATP-binding" evidence="15">
    <location>
        <begin position="3"/>
        <end position="456"/>
    </location>
</feature>
<keyword evidence="9" id="KW-0234">DNA repair</keyword>
<keyword evidence="18" id="KW-1185">Reference proteome</keyword>
<dbReference type="InterPro" id="IPR000212">
    <property type="entry name" value="DNA_helicase_UvrD/REP"/>
</dbReference>
<evidence type="ECO:0000256" key="3">
    <source>
        <dbReference type="ARBA" id="ARBA00022763"/>
    </source>
</evidence>
<dbReference type="GO" id="GO:0033202">
    <property type="term" value="C:DNA helicase complex"/>
    <property type="evidence" value="ECO:0007669"/>
    <property type="project" value="TreeGrafter"/>
</dbReference>
<evidence type="ECO:0000259" key="16">
    <source>
        <dbReference type="PROSITE" id="PS51217"/>
    </source>
</evidence>
<dbReference type="EC" id="5.6.2.4" evidence="12"/>
<dbReference type="PROSITE" id="PS51198">
    <property type="entry name" value="UVRD_HELICASE_ATP_BIND"/>
    <property type="match status" value="1"/>
</dbReference>
<dbReference type="GO" id="GO:0000725">
    <property type="term" value="P:recombinational repair"/>
    <property type="evidence" value="ECO:0007669"/>
    <property type="project" value="TreeGrafter"/>
</dbReference>
<dbReference type="GO" id="GO:0043138">
    <property type="term" value="F:3'-5' DNA helicase activity"/>
    <property type="evidence" value="ECO:0007669"/>
    <property type="project" value="UniProtKB-EC"/>
</dbReference>